<keyword evidence="4" id="KW-1185">Reference proteome</keyword>
<dbReference type="RefSeq" id="WP_130877676.1">
    <property type="nucleotide sequence ID" value="NZ_JAGIOH010000001.1"/>
</dbReference>
<accession>A0ABS4Y1Z4</accession>
<feature type="region of interest" description="Disordered" evidence="1">
    <location>
        <begin position="26"/>
        <end position="63"/>
    </location>
</feature>
<evidence type="ECO:0000313" key="3">
    <source>
        <dbReference type="EMBL" id="MBP2402802.1"/>
    </source>
</evidence>
<keyword evidence="2" id="KW-0732">Signal</keyword>
<protein>
    <recommendedName>
        <fullName evidence="5">PknH-like extracellular domain-containing protein</fullName>
    </recommendedName>
</protein>
<evidence type="ECO:0000256" key="2">
    <source>
        <dbReference type="SAM" id="SignalP"/>
    </source>
</evidence>
<feature type="chain" id="PRO_5046543903" description="PknH-like extracellular domain-containing protein" evidence="2">
    <location>
        <begin position="27"/>
        <end position="258"/>
    </location>
</feature>
<feature type="signal peptide" evidence="2">
    <location>
        <begin position="1"/>
        <end position="26"/>
    </location>
</feature>
<evidence type="ECO:0000313" key="4">
    <source>
        <dbReference type="Proteomes" id="UP001519291"/>
    </source>
</evidence>
<dbReference type="PROSITE" id="PS51257">
    <property type="entry name" value="PROKAR_LIPOPROTEIN"/>
    <property type="match status" value="1"/>
</dbReference>
<dbReference type="GeneID" id="91569134"/>
<feature type="compositionally biased region" description="Basic and acidic residues" evidence="1">
    <location>
        <begin position="29"/>
        <end position="44"/>
    </location>
</feature>
<comment type="caution">
    <text evidence="3">The sequence shown here is derived from an EMBL/GenBank/DDBJ whole genome shotgun (WGS) entry which is preliminary data.</text>
</comment>
<sequence length="258" mass="26646">MRPHPRRGASAVLAASALLLVSACGGAPGRERPADHGSRPEATRDAAGGQAKGTPQAKPLTPLTGEQAKAAVLTAGDLPSGWKVMGDASDVFGPGLLQIGTTEKKPCQPLLDAFVGRSDGPKPAAHAMAELVQSGDAGSMLVNGVTAYREADAVKIMRGTLDVDACESFSGKLGDDRKADFTAERLDVPKTGDESRAVRVTVAETANEVSMQHDIAAARVGATIVTVVRTSFSTADSSSFEDALAKVVEKVKKTKQAK</sequence>
<evidence type="ECO:0000256" key="1">
    <source>
        <dbReference type="SAM" id="MobiDB-lite"/>
    </source>
</evidence>
<evidence type="ECO:0008006" key="5">
    <source>
        <dbReference type="Google" id="ProtNLM"/>
    </source>
</evidence>
<dbReference type="Proteomes" id="UP001519291">
    <property type="component" value="Unassembled WGS sequence"/>
</dbReference>
<dbReference type="EMBL" id="JAGIOH010000001">
    <property type="protein sequence ID" value="MBP2402802.1"/>
    <property type="molecule type" value="Genomic_DNA"/>
</dbReference>
<proteinExistence type="predicted"/>
<gene>
    <name evidence="3" type="ORF">JO379_002271</name>
</gene>
<name>A0ABS4Y1Z4_9ACTN</name>
<reference evidence="3 4" key="1">
    <citation type="submission" date="2021-03" db="EMBL/GenBank/DDBJ databases">
        <title>Sequencing the genomes of 1000 actinobacteria strains.</title>
        <authorList>
            <person name="Klenk H.-P."/>
        </authorList>
    </citation>
    <scope>NUCLEOTIDE SEQUENCE [LARGE SCALE GENOMIC DNA]</scope>
    <source>
        <strain evidence="3 4">DSM 41480</strain>
    </source>
</reference>
<organism evidence="3 4">
    <name type="scientific">Streptomyces syringium</name>
    <dbReference type="NCBI Taxonomy" id="76729"/>
    <lineage>
        <taxon>Bacteria</taxon>
        <taxon>Bacillati</taxon>
        <taxon>Actinomycetota</taxon>
        <taxon>Actinomycetes</taxon>
        <taxon>Kitasatosporales</taxon>
        <taxon>Streptomycetaceae</taxon>
        <taxon>Streptomyces</taxon>
    </lineage>
</organism>